<accession>A0ABM7W7M8</accession>
<dbReference type="Pfam" id="PF00571">
    <property type="entry name" value="CBS"/>
    <property type="match status" value="1"/>
</dbReference>
<evidence type="ECO:0000256" key="1">
    <source>
        <dbReference type="PROSITE-ProRule" id="PRU00703"/>
    </source>
</evidence>
<evidence type="ECO:0000313" key="3">
    <source>
        <dbReference type="EMBL" id="BDD86973.1"/>
    </source>
</evidence>
<dbReference type="RefSeq" id="WP_284154034.1">
    <property type="nucleotide sequence ID" value="NZ_AP025516.1"/>
</dbReference>
<keyword evidence="4" id="KW-1185">Reference proteome</keyword>
<keyword evidence="1" id="KW-0129">CBS domain</keyword>
<dbReference type="InterPro" id="IPR000644">
    <property type="entry name" value="CBS_dom"/>
</dbReference>
<organism evidence="3 4">
    <name type="scientific">Desulfofustis limnaeus</name>
    <dbReference type="NCBI Taxonomy" id="2740163"/>
    <lineage>
        <taxon>Bacteria</taxon>
        <taxon>Pseudomonadati</taxon>
        <taxon>Thermodesulfobacteriota</taxon>
        <taxon>Desulfobulbia</taxon>
        <taxon>Desulfobulbales</taxon>
        <taxon>Desulfocapsaceae</taxon>
        <taxon>Desulfofustis</taxon>
    </lineage>
</organism>
<dbReference type="SUPFAM" id="SSF54631">
    <property type="entry name" value="CBS-domain pair"/>
    <property type="match status" value="1"/>
</dbReference>
<name>A0ABM7W7M8_9BACT</name>
<protein>
    <recommendedName>
        <fullName evidence="2">CBS domain-containing protein</fullName>
    </recommendedName>
</protein>
<proteinExistence type="predicted"/>
<dbReference type="InterPro" id="IPR046342">
    <property type="entry name" value="CBS_dom_sf"/>
</dbReference>
<evidence type="ECO:0000313" key="4">
    <source>
        <dbReference type="Proteomes" id="UP000830055"/>
    </source>
</evidence>
<dbReference type="PROSITE" id="PS51371">
    <property type="entry name" value="CBS"/>
    <property type="match status" value="1"/>
</dbReference>
<evidence type="ECO:0000259" key="2">
    <source>
        <dbReference type="PROSITE" id="PS51371"/>
    </source>
</evidence>
<gene>
    <name evidence="3" type="ORF">DPPLL_13380</name>
</gene>
<dbReference type="EMBL" id="AP025516">
    <property type="protein sequence ID" value="BDD86973.1"/>
    <property type="molecule type" value="Genomic_DNA"/>
</dbReference>
<sequence length="174" mass="19524">MSTEITAIRDMVIRLDRYPHLRDDEPIGNGVALLLQNCSADGMHLHFEEALVVNGDGDLVGHLTVENILSSFFPSILAPDQVTAYVGKKEQFTDLSILFEDSFRKECRRQAGKMVKQYMSKPRRLLTGATHPLHALEIMVKEKAHSLPVSDDQELIGAVRITDLFRVLGTYCTL</sequence>
<reference evidence="3 4" key="1">
    <citation type="submission" date="2022-01" db="EMBL/GenBank/DDBJ databases">
        <title>Desulfofustis limnae sp. nov., a novel mesophilic sulfate-reducing bacterium isolated from marsh soil.</title>
        <authorList>
            <person name="Watanabe M."/>
            <person name="Takahashi A."/>
            <person name="Kojima H."/>
            <person name="Fukui M."/>
        </authorList>
    </citation>
    <scope>NUCLEOTIDE SEQUENCE [LARGE SCALE GENOMIC DNA]</scope>
    <source>
        <strain evidence="3 4">PPLL</strain>
    </source>
</reference>
<dbReference type="Proteomes" id="UP000830055">
    <property type="component" value="Chromosome"/>
</dbReference>
<dbReference type="Gene3D" id="3.10.580.10">
    <property type="entry name" value="CBS-domain"/>
    <property type="match status" value="1"/>
</dbReference>
<feature type="domain" description="CBS" evidence="2">
    <location>
        <begin position="119"/>
        <end position="174"/>
    </location>
</feature>